<proteinExistence type="predicted"/>
<keyword evidence="1" id="KW-0175">Coiled coil</keyword>
<reference evidence="3" key="1">
    <citation type="journal article" date="2019" name="Int. J. Syst. Evol. Microbiol.">
        <title>The Global Catalogue of Microorganisms (GCM) 10K type strain sequencing project: providing services to taxonomists for standard genome sequencing and annotation.</title>
        <authorList>
            <consortium name="The Broad Institute Genomics Platform"/>
            <consortium name="The Broad Institute Genome Sequencing Center for Infectious Disease"/>
            <person name="Wu L."/>
            <person name="Ma J."/>
        </authorList>
    </citation>
    <scope>NUCLEOTIDE SEQUENCE [LARGE SCALE GENOMIC DNA]</scope>
    <source>
        <strain evidence="3">CGMCC 1.12942</strain>
    </source>
</reference>
<keyword evidence="3" id="KW-1185">Reference proteome</keyword>
<name>A0ABW2RF62_9BACL</name>
<evidence type="ECO:0000256" key="1">
    <source>
        <dbReference type="SAM" id="Coils"/>
    </source>
</evidence>
<sequence length="64" mass="7717">MTVPSHIRSKRFIEYINVLKSRKELKKRQKEETTEDAFKWELEGAIREMELIIIELENLIAKKD</sequence>
<dbReference type="EMBL" id="JBHTBW010000001">
    <property type="protein sequence ID" value="MFC7439560.1"/>
    <property type="molecule type" value="Genomic_DNA"/>
</dbReference>
<accession>A0ABW2RF62</accession>
<protein>
    <submittedName>
        <fullName evidence="2">Uncharacterized protein</fullName>
    </submittedName>
</protein>
<dbReference type="RefSeq" id="WP_379862746.1">
    <property type="nucleotide sequence ID" value="NZ_JBHTBW010000001.1"/>
</dbReference>
<evidence type="ECO:0000313" key="3">
    <source>
        <dbReference type="Proteomes" id="UP001596500"/>
    </source>
</evidence>
<feature type="coiled-coil region" evidence="1">
    <location>
        <begin position="16"/>
        <end position="62"/>
    </location>
</feature>
<evidence type="ECO:0000313" key="2">
    <source>
        <dbReference type="EMBL" id="MFC7439560.1"/>
    </source>
</evidence>
<comment type="caution">
    <text evidence="2">The sequence shown here is derived from an EMBL/GenBank/DDBJ whole genome shotgun (WGS) entry which is preliminary data.</text>
</comment>
<organism evidence="2 3">
    <name type="scientific">Laceyella putida</name>
    <dbReference type="NCBI Taxonomy" id="110101"/>
    <lineage>
        <taxon>Bacteria</taxon>
        <taxon>Bacillati</taxon>
        <taxon>Bacillota</taxon>
        <taxon>Bacilli</taxon>
        <taxon>Bacillales</taxon>
        <taxon>Thermoactinomycetaceae</taxon>
        <taxon>Laceyella</taxon>
    </lineage>
</organism>
<dbReference type="Proteomes" id="UP001596500">
    <property type="component" value="Unassembled WGS sequence"/>
</dbReference>
<gene>
    <name evidence="2" type="ORF">ACFQNG_00025</name>
</gene>